<dbReference type="EMBL" id="SLXA01000001">
    <property type="protein sequence ID" value="TCO86662.1"/>
    <property type="molecule type" value="Genomic_DNA"/>
</dbReference>
<dbReference type="AlphaFoldDB" id="A0A4R2LEV7"/>
<name>A0A4R2LEV7_9FIRM</name>
<evidence type="ECO:0000313" key="4">
    <source>
        <dbReference type="Proteomes" id="UP000295711"/>
    </source>
</evidence>
<dbReference type="Gene3D" id="6.10.10.80">
    <property type="entry name" value="Small, acid-soluble spore protein, alpha/beta type-like"/>
    <property type="match status" value="1"/>
</dbReference>
<feature type="compositionally biased region" description="Basic and acidic residues" evidence="2">
    <location>
        <begin position="18"/>
        <end position="29"/>
    </location>
</feature>
<evidence type="ECO:0000313" key="3">
    <source>
        <dbReference type="EMBL" id="TCO86662.1"/>
    </source>
</evidence>
<accession>A0A4R2LEV7</accession>
<protein>
    <submittedName>
        <fullName evidence="3">Small acid-soluble spore protein alpha/beta type</fullName>
    </submittedName>
</protein>
<dbReference type="InterPro" id="IPR038300">
    <property type="entry name" value="SASP_sf_alpha/beta"/>
</dbReference>
<organism evidence="3 4">
    <name type="scientific">Frisingicoccus caecimuris</name>
    <dbReference type="NCBI Taxonomy" id="1796636"/>
    <lineage>
        <taxon>Bacteria</taxon>
        <taxon>Bacillati</taxon>
        <taxon>Bacillota</taxon>
        <taxon>Clostridia</taxon>
        <taxon>Lachnospirales</taxon>
        <taxon>Lachnospiraceae</taxon>
        <taxon>Frisingicoccus</taxon>
    </lineage>
</organism>
<feature type="region of interest" description="Disordered" evidence="2">
    <location>
        <begin position="1"/>
        <end position="29"/>
    </location>
</feature>
<evidence type="ECO:0000256" key="2">
    <source>
        <dbReference type="SAM" id="MobiDB-lite"/>
    </source>
</evidence>
<comment type="caution">
    <text evidence="3">The sequence shown here is derived from an EMBL/GenBank/DDBJ whole genome shotgun (WGS) entry which is preliminary data.</text>
</comment>
<comment type="function">
    <text evidence="1">SASP are bound to spore DNA. They are double-stranded DNA-binding proteins that cause DNA to change to an a-like conformation. They protect the DNA backbone from chemical and enzymatic cleavage and are thus involved in dormant spore's high resistance to UV light.</text>
</comment>
<evidence type="ECO:0000256" key="1">
    <source>
        <dbReference type="ARBA" id="ARBA00003863"/>
    </source>
</evidence>
<keyword evidence="4" id="KW-1185">Reference proteome</keyword>
<proteinExistence type="predicted"/>
<dbReference type="GO" id="GO:0003690">
    <property type="term" value="F:double-stranded DNA binding"/>
    <property type="evidence" value="ECO:0007669"/>
    <property type="project" value="InterPro"/>
</dbReference>
<dbReference type="Pfam" id="PF00269">
    <property type="entry name" value="SASP"/>
    <property type="match status" value="1"/>
</dbReference>
<sequence>MEQKKESRWQQVMEQFNEPDKWEKKTPEEQARERLKFEITEELGLLDKVEALGWKGLTARETGRIGGLMNQKKKEKRNGE</sequence>
<dbReference type="InterPro" id="IPR001448">
    <property type="entry name" value="SASP_alpha/beta-type"/>
</dbReference>
<gene>
    <name evidence="3" type="ORF">EV212_101455</name>
</gene>
<dbReference type="GO" id="GO:0006265">
    <property type="term" value="P:DNA topological change"/>
    <property type="evidence" value="ECO:0007669"/>
    <property type="project" value="InterPro"/>
</dbReference>
<reference evidence="3 4" key="1">
    <citation type="submission" date="2019-03" db="EMBL/GenBank/DDBJ databases">
        <title>Genomic Encyclopedia of Type Strains, Phase IV (KMG-IV): sequencing the most valuable type-strain genomes for metagenomic binning, comparative biology and taxonomic classification.</title>
        <authorList>
            <person name="Goeker M."/>
        </authorList>
    </citation>
    <scope>NUCLEOTIDE SEQUENCE [LARGE SCALE GENOMIC DNA]</scope>
    <source>
        <strain evidence="3 4">DSM 28559</strain>
    </source>
</reference>
<dbReference type="Proteomes" id="UP000295711">
    <property type="component" value="Unassembled WGS sequence"/>
</dbReference>